<evidence type="ECO:0000259" key="3">
    <source>
        <dbReference type="Pfam" id="PF16370"/>
    </source>
</evidence>
<dbReference type="SUPFAM" id="SSF117074">
    <property type="entry name" value="Hypothetical protein PA1324"/>
    <property type="match status" value="1"/>
</dbReference>
<feature type="domain" description="Calcineurin-like phosphoesterase N-terminal" evidence="4">
    <location>
        <begin position="38"/>
        <end position="103"/>
    </location>
</feature>
<dbReference type="STRING" id="655355.SAMN05216283_104220"/>
<sequence>MIIRSILILGCLLASLLGIAQAKSFSDGFVYLDQNKNGQLDSGEPGVNGVSVSNGLEVIQTDADGYWKLPVRNGEAIFVVKPADYQVGFKSNQLPKNYFLFDDLVLAAKNKSKLNFPLQRNDEPQQFDVLFWGDPQARGMKEVEYIAHDVVEECLATEARFGVSLGDLVADDPLLMDSISQYIGHIGIPWYNIFGNHDNDRQAKSNQERDDTFERFFGPSTYAFEYGQVVFIALNNIFYGGDGRYSPHFTSEQIAFVKSYLQAVPADKLVVLMMHAPIIECDNKEAILELVQDRKHSFSISGHAHEQAHLFLDAGQGWQGDEAHHHLVNATVCGSWWCGLKDELGIPHATMNDGAPNGYSIVSFDENSYKIRFKAARRPADYQMNIYLPEQIDEANAGEQVVVVNVFAGSEKSVVEMQVNGQGSWFNLEKKDQIDPQSLQVHLLNPYLELEKGDRKLEDVLGYPMDYPSVSTHMWEGKLPDNLTSGVHKLTVRTKDMFGQEWEAHRLFRVN</sequence>
<dbReference type="InterPro" id="IPR013783">
    <property type="entry name" value="Ig-like_fold"/>
</dbReference>
<feature type="domain" description="Calcineurin-like phosphoesterase" evidence="2">
    <location>
        <begin position="164"/>
        <end position="306"/>
    </location>
</feature>
<evidence type="ECO:0000313" key="6">
    <source>
        <dbReference type="Proteomes" id="UP000198964"/>
    </source>
</evidence>
<feature type="signal peptide" evidence="1">
    <location>
        <begin position="1"/>
        <end position="22"/>
    </location>
</feature>
<evidence type="ECO:0000259" key="2">
    <source>
        <dbReference type="Pfam" id="PF00149"/>
    </source>
</evidence>
<dbReference type="InterPro" id="IPR051918">
    <property type="entry name" value="STPP_CPPED1"/>
</dbReference>
<dbReference type="InterPro" id="IPR029052">
    <property type="entry name" value="Metallo-depent_PP-like"/>
</dbReference>
<dbReference type="InterPro" id="IPR004843">
    <property type="entry name" value="Calcineurin-like_PHP"/>
</dbReference>
<dbReference type="AlphaFoldDB" id="A0A1I2HU20"/>
<dbReference type="Pfam" id="PF00149">
    <property type="entry name" value="Metallophos"/>
    <property type="match status" value="1"/>
</dbReference>
<dbReference type="Gene3D" id="3.60.21.10">
    <property type="match status" value="1"/>
</dbReference>
<evidence type="ECO:0000313" key="5">
    <source>
        <dbReference type="EMBL" id="SFF32227.1"/>
    </source>
</evidence>
<dbReference type="SUPFAM" id="SSF56300">
    <property type="entry name" value="Metallo-dependent phosphatases"/>
    <property type="match status" value="1"/>
</dbReference>
<evidence type="ECO:0000256" key="1">
    <source>
        <dbReference type="SAM" id="SignalP"/>
    </source>
</evidence>
<feature type="chain" id="PRO_5011447028" evidence="1">
    <location>
        <begin position="23"/>
        <end position="511"/>
    </location>
</feature>
<dbReference type="PANTHER" id="PTHR43143:SF1">
    <property type="entry name" value="SERINE_THREONINE-PROTEIN PHOSPHATASE CPPED1"/>
    <property type="match status" value="1"/>
</dbReference>
<keyword evidence="1" id="KW-0732">Signal</keyword>
<proteinExistence type="predicted"/>
<gene>
    <name evidence="5" type="ORF">SAMN05216283_104220</name>
</gene>
<dbReference type="PANTHER" id="PTHR43143">
    <property type="entry name" value="METALLOPHOSPHOESTERASE, CALCINEURIN SUPERFAMILY"/>
    <property type="match status" value="1"/>
</dbReference>
<dbReference type="Pfam" id="PF16370">
    <property type="entry name" value="MetallophosC"/>
    <property type="match status" value="1"/>
</dbReference>
<organism evidence="5 6">
    <name type="scientific">Sunxiuqinia elliptica</name>
    <dbReference type="NCBI Taxonomy" id="655355"/>
    <lineage>
        <taxon>Bacteria</taxon>
        <taxon>Pseudomonadati</taxon>
        <taxon>Bacteroidota</taxon>
        <taxon>Bacteroidia</taxon>
        <taxon>Marinilabiliales</taxon>
        <taxon>Prolixibacteraceae</taxon>
        <taxon>Sunxiuqinia</taxon>
    </lineage>
</organism>
<evidence type="ECO:0000259" key="4">
    <source>
        <dbReference type="Pfam" id="PF16371"/>
    </source>
</evidence>
<reference evidence="5 6" key="1">
    <citation type="submission" date="2016-10" db="EMBL/GenBank/DDBJ databases">
        <authorList>
            <person name="de Groot N.N."/>
        </authorList>
    </citation>
    <scope>NUCLEOTIDE SEQUENCE [LARGE SCALE GENOMIC DNA]</scope>
    <source>
        <strain evidence="5 6">CGMCC 1.9156</strain>
    </source>
</reference>
<dbReference type="Pfam" id="PF16371">
    <property type="entry name" value="MetallophosN"/>
    <property type="match status" value="1"/>
</dbReference>
<dbReference type="EMBL" id="FONW01000004">
    <property type="protein sequence ID" value="SFF32227.1"/>
    <property type="molecule type" value="Genomic_DNA"/>
</dbReference>
<dbReference type="InterPro" id="IPR032288">
    <property type="entry name" value="Metallophos_C"/>
</dbReference>
<protein>
    <submittedName>
        <fullName evidence="5">Calcineurin-like phosphoesterase</fullName>
    </submittedName>
</protein>
<accession>A0A1I2HU20</accession>
<dbReference type="GO" id="GO:0016787">
    <property type="term" value="F:hydrolase activity"/>
    <property type="evidence" value="ECO:0007669"/>
    <property type="project" value="InterPro"/>
</dbReference>
<keyword evidence="6" id="KW-1185">Reference proteome</keyword>
<name>A0A1I2HU20_9BACT</name>
<dbReference type="Gene3D" id="2.60.40.10">
    <property type="entry name" value="Immunoglobulins"/>
    <property type="match status" value="1"/>
</dbReference>
<feature type="domain" description="Calcineurin-like phosphoesterase C-terminal" evidence="3">
    <location>
        <begin position="329"/>
        <end position="501"/>
    </location>
</feature>
<dbReference type="InterPro" id="IPR032285">
    <property type="entry name" value="Metallophos_N"/>
</dbReference>
<dbReference type="RefSeq" id="WP_093919890.1">
    <property type="nucleotide sequence ID" value="NZ_FONW01000004.1"/>
</dbReference>
<dbReference type="Proteomes" id="UP000198964">
    <property type="component" value="Unassembled WGS sequence"/>
</dbReference>